<name>A0A239GXC7_9PSED</name>
<dbReference type="AlphaFoldDB" id="A0A239GXC7"/>
<feature type="transmembrane region" description="Helical" evidence="2">
    <location>
        <begin position="123"/>
        <end position="142"/>
    </location>
</feature>
<keyword evidence="4" id="KW-1185">Reference proteome</keyword>
<organism evidence="3 4">
    <name type="scientific">Pseudomonas japonica</name>
    <dbReference type="NCBI Taxonomy" id="256466"/>
    <lineage>
        <taxon>Bacteria</taxon>
        <taxon>Pseudomonadati</taxon>
        <taxon>Pseudomonadota</taxon>
        <taxon>Gammaproteobacteria</taxon>
        <taxon>Pseudomonadales</taxon>
        <taxon>Pseudomonadaceae</taxon>
        <taxon>Pseudomonas</taxon>
    </lineage>
</organism>
<keyword evidence="2" id="KW-0472">Membrane</keyword>
<feature type="transmembrane region" description="Helical" evidence="2">
    <location>
        <begin position="154"/>
        <end position="173"/>
    </location>
</feature>
<dbReference type="EMBL" id="FZOL01000014">
    <property type="protein sequence ID" value="SNS73810.1"/>
    <property type="molecule type" value="Genomic_DNA"/>
</dbReference>
<keyword evidence="2" id="KW-0812">Transmembrane</keyword>
<dbReference type="OrthoDB" id="6845590at2"/>
<dbReference type="InterPro" id="IPR022385">
    <property type="entry name" value="Rhs_assc_core"/>
</dbReference>
<evidence type="ECO:0000256" key="1">
    <source>
        <dbReference type="SAM" id="MobiDB-lite"/>
    </source>
</evidence>
<dbReference type="SUPFAM" id="SSF56399">
    <property type="entry name" value="ADP-ribosylation"/>
    <property type="match status" value="1"/>
</dbReference>
<evidence type="ECO:0000313" key="3">
    <source>
        <dbReference type="EMBL" id="SNS73810.1"/>
    </source>
</evidence>
<reference evidence="4" key="1">
    <citation type="submission" date="2017-06" db="EMBL/GenBank/DDBJ databases">
        <authorList>
            <person name="Varghese N."/>
            <person name="Submissions S."/>
        </authorList>
    </citation>
    <scope>NUCLEOTIDE SEQUENCE [LARGE SCALE GENOMIC DNA]</scope>
    <source>
        <strain evidence="4">DSM 22348</strain>
    </source>
</reference>
<feature type="region of interest" description="Disordered" evidence="1">
    <location>
        <begin position="203"/>
        <end position="268"/>
    </location>
</feature>
<sequence>MMQAPTDTRTLLLATDRQHTPLFEVDGADCRALVHSPHGGRSAIHPALARMGFTGQFREPRDRYQLGNGHRVYNPTLMRFHSPDRYSPFDRGGLNAYAYCGGDPVNHTDSSGRFIDGEQAGPLLTLFLHSGLLMNSVFSMFFTKMKGSLQLANGIAIAGSGISLAGGGTALGGEEGAQNLIYMGTMISGMVAHSRFAINTRGEYKKRQLKRNKPAETSAPPPTPTTPTPGQTSPPFDKLFPPKRASRTSIKSLPIFSGTRGGDVNGAGEQLRLTLKLLRDRGASQNV</sequence>
<accession>A0A239GXC7</accession>
<dbReference type="RefSeq" id="WP_084702669.1">
    <property type="nucleotide sequence ID" value="NZ_FZOL01000014.1"/>
</dbReference>
<evidence type="ECO:0000313" key="4">
    <source>
        <dbReference type="Proteomes" id="UP000198407"/>
    </source>
</evidence>
<dbReference type="STRING" id="1215104.GCA_000730585_03298"/>
<keyword evidence="2" id="KW-1133">Transmembrane helix</keyword>
<protein>
    <submittedName>
        <fullName evidence="3">RHS repeat-associated core domain-containing protein</fullName>
    </submittedName>
</protein>
<dbReference type="Gene3D" id="2.180.10.10">
    <property type="entry name" value="RHS repeat-associated core"/>
    <property type="match status" value="1"/>
</dbReference>
<dbReference type="Proteomes" id="UP000198407">
    <property type="component" value="Unassembled WGS sequence"/>
</dbReference>
<evidence type="ECO:0000256" key="2">
    <source>
        <dbReference type="SAM" id="Phobius"/>
    </source>
</evidence>
<gene>
    <name evidence="3" type="ORF">SAMN05444352_11419</name>
</gene>
<feature type="transmembrane region" description="Helical" evidence="2">
    <location>
        <begin position="179"/>
        <end position="198"/>
    </location>
</feature>
<proteinExistence type="predicted"/>
<dbReference type="NCBIfam" id="TIGR03696">
    <property type="entry name" value="Rhs_assc_core"/>
    <property type="match status" value="1"/>
</dbReference>